<organism evidence="2 3">
    <name type="scientific">Marivita hallyeonensis</name>
    <dbReference type="NCBI Taxonomy" id="996342"/>
    <lineage>
        <taxon>Bacteria</taxon>
        <taxon>Pseudomonadati</taxon>
        <taxon>Pseudomonadota</taxon>
        <taxon>Alphaproteobacteria</taxon>
        <taxon>Rhodobacterales</taxon>
        <taxon>Roseobacteraceae</taxon>
        <taxon>Marivita</taxon>
    </lineage>
</organism>
<keyword evidence="1" id="KW-0812">Transmembrane</keyword>
<dbReference type="RefSeq" id="WP_245819042.1">
    <property type="nucleotide sequence ID" value="NZ_FQXC01000005.1"/>
</dbReference>
<name>A0A1M5WU50_9RHOB</name>
<protein>
    <submittedName>
        <fullName evidence="2">Uncharacterized protein</fullName>
    </submittedName>
</protein>
<feature type="transmembrane region" description="Helical" evidence="1">
    <location>
        <begin position="52"/>
        <end position="72"/>
    </location>
</feature>
<dbReference type="AlphaFoldDB" id="A0A1M5WU50"/>
<evidence type="ECO:0000313" key="2">
    <source>
        <dbReference type="EMBL" id="SHH91119.1"/>
    </source>
</evidence>
<keyword evidence="1" id="KW-1133">Transmembrane helix</keyword>
<feature type="transmembrane region" description="Helical" evidence="1">
    <location>
        <begin position="84"/>
        <end position="106"/>
    </location>
</feature>
<evidence type="ECO:0000313" key="3">
    <source>
        <dbReference type="Proteomes" id="UP000184221"/>
    </source>
</evidence>
<dbReference type="Proteomes" id="UP000184221">
    <property type="component" value="Unassembled WGS sequence"/>
</dbReference>
<keyword evidence="1" id="KW-0472">Membrane</keyword>
<feature type="transmembrane region" description="Helical" evidence="1">
    <location>
        <begin position="20"/>
        <end position="40"/>
    </location>
</feature>
<feature type="transmembrane region" description="Helical" evidence="1">
    <location>
        <begin position="149"/>
        <end position="167"/>
    </location>
</feature>
<sequence length="173" mass="18651">MSDQPENQSDAYSRRQWVRAVNLSAILGWLVVAVPISMGIGGGEVRQSAGVMIWAAVIGLPIAFAVSWLIAAPILKRMMRSPITWLRAASSGAFVAFIIALVSIVMGRLRGWMQSMNPDSFSQRGGGDRIQEVDGILTTYGWLVLGQRTAVFVLAGAFIAILIRAIIGPGRKP</sequence>
<accession>A0A1M5WU50</accession>
<reference evidence="2 3" key="1">
    <citation type="submission" date="2016-11" db="EMBL/GenBank/DDBJ databases">
        <authorList>
            <person name="Jaros S."/>
            <person name="Januszkiewicz K."/>
            <person name="Wedrychowicz H."/>
        </authorList>
    </citation>
    <scope>NUCLEOTIDE SEQUENCE [LARGE SCALE GENOMIC DNA]</scope>
    <source>
        <strain evidence="2 3">DSM 29431</strain>
    </source>
</reference>
<gene>
    <name evidence="2" type="ORF">SAMN05443551_3524</name>
</gene>
<proteinExistence type="predicted"/>
<evidence type="ECO:0000256" key="1">
    <source>
        <dbReference type="SAM" id="Phobius"/>
    </source>
</evidence>
<dbReference type="EMBL" id="FQXC01000005">
    <property type="protein sequence ID" value="SHH91119.1"/>
    <property type="molecule type" value="Genomic_DNA"/>
</dbReference>
<keyword evidence="3" id="KW-1185">Reference proteome</keyword>